<dbReference type="EMBL" id="CP014226">
    <property type="protein sequence ID" value="AMC99887.1"/>
    <property type="molecule type" value="Genomic_DNA"/>
</dbReference>
<dbReference type="AlphaFoldDB" id="A0A109UL31"/>
<evidence type="ECO:0008006" key="3">
    <source>
        <dbReference type="Google" id="ProtNLM"/>
    </source>
</evidence>
<reference evidence="1 2" key="1">
    <citation type="journal article" date="2016" name="Genome Announc.">
        <title>Draft Genome Sequence of 'Halomonas chromatireducens' Strain AGD 8-3, a Haloalkaliphilic Chromate- and Selenite-Reducing Gammaproteobacterium.</title>
        <authorList>
            <person name="Sharko F.S."/>
            <person name="Shapovalova A.A."/>
            <person name="Tsygankova S.V."/>
            <person name="Komova A.V."/>
            <person name="Boulygina E.S."/>
            <person name="Teslyuk A.B."/>
            <person name="Gotovtsev P.M."/>
            <person name="Namsaraev Z.B."/>
            <person name="Khijniak T.V."/>
            <person name="Nedoluzhko A.V."/>
            <person name="Vasilov R.G."/>
        </authorList>
    </citation>
    <scope>NUCLEOTIDE SEQUENCE [LARGE SCALE GENOMIC DNA]</scope>
    <source>
        <strain evidence="1 2">AGD 8-3</strain>
    </source>
</reference>
<gene>
    <name evidence="1" type="ORF">LOKO_00806</name>
</gene>
<dbReference type="OrthoDB" id="9800027at2"/>
<evidence type="ECO:0000313" key="2">
    <source>
        <dbReference type="Proteomes" id="UP000063387"/>
    </source>
</evidence>
<dbReference type="PATRIC" id="fig|507626.3.peg.797"/>
<dbReference type="KEGG" id="hco:LOKO_00806"/>
<dbReference type="InterPro" id="IPR025336">
    <property type="entry name" value="SCO4226-like"/>
</dbReference>
<organism evidence="1 2">
    <name type="scientific">Halomonas chromatireducens</name>
    <dbReference type="NCBI Taxonomy" id="507626"/>
    <lineage>
        <taxon>Bacteria</taxon>
        <taxon>Pseudomonadati</taxon>
        <taxon>Pseudomonadota</taxon>
        <taxon>Gammaproteobacteria</taxon>
        <taxon>Oceanospirillales</taxon>
        <taxon>Halomonadaceae</taxon>
        <taxon>Halomonas</taxon>
    </lineage>
</organism>
<keyword evidence="2" id="KW-1185">Reference proteome</keyword>
<sequence length="92" mass="10295">MPMYVIEREVPGAHELTAEQLQEASRQSNAVRNELGSADLQWMHSYISEDKIYCVYIAKDTDIIQEHSRCLDIPISRVCRVGSVTNPTTGGA</sequence>
<accession>A0A109UL31</accession>
<proteinExistence type="predicted"/>
<dbReference type="RefSeq" id="WP_066445371.1">
    <property type="nucleotide sequence ID" value="NZ_CP014226.1"/>
</dbReference>
<name>A0A109UL31_9GAMM</name>
<evidence type="ECO:0000313" key="1">
    <source>
        <dbReference type="EMBL" id="AMC99887.1"/>
    </source>
</evidence>
<protein>
    <recommendedName>
        <fullName evidence="3">DUF4242 domain-containing protein</fullName>
    </recommendedName>
</protein>
<reference evidence="1 2" key="2">
    <citation type="submission" date="2016-02" db="EMBL/GenBank/DDBJ databases">
        <authorList>
            <person name="Wen L."/>
            <person name="He K."/>
            <person name="Yang H."/>
        </authorList>
    </citation>
    <scope>NUCLEOTIDE SEQUENCE [LARGE SCALE GENOMIC DNA]</scope>
    <source>
        <strain evidence="1 2">AGD 8-3</strain>
    </source>
</reference>
<dbReference type="Pfam" id="PF14026">
    <property type="entry name" value="SCO4226-like"/>
    <property type="match status" value="1"/>
</dbReference>
<dbReference type="Proteomes" id="UP000063387">
    <property type="component" value="Chromosome"/>
</dbReference>